<evidence type="ECO:0000256" key="5">
    <source>
        <dbReference type="SAM" id="MobiDB-lite"/>
    </source>
</evidence>
<dbReference type="CDD" id="cd02909">
    <property type="entry name" value="cupin_pirin_N"/>
    <property type="match status" value="1"/>
</dbReference>
<organism evidence="8 9">
    <name type="scientific">Riccia fluitans</name>
    <dbReference type="NCBI Taxonomy" id="41844"/>
    <lineage>
        <taxon>Eukaryota</taxon>
        <taxon>Viridiplantae</taxon>
        <taxon>Streptophyta</taxon>
        <taxon>Embryophyta</taxon>
        <taxon>Marchantiophyta</taxon>
        <taxon>Marchantiopsida</taxon>
        <taxon>Marchantiidae</taxon>
        <taxon>Marchantiales</taxon>
        <taxon>Ricciaceae</taxon>
        <taxon>Riccia</taxon>
    </lineage>
</organism>
<dbReference type="CDD" id="cd02247">
    <property type="entry name" value="cupin_pirin_C"/>
    <property type="match status" value="1"/>
</dbReference>
<comment type="similarity">
    <text evidence="2 4">Belongs to the pirin family.</text>
</comment>
<dbReference type="InterPro" id="IPR003829">
    <property type="entry name" value="Pirin_N_dom"/>
</dbReference>
<proteinExistence type="inferred from homology"/>
<dbReference type="InterPro" id="IPR014710">
    <property type="entry name" value="RmlC-like_jellyroll"/>
</dbReference>
<dbReference type="InterPro" id="IPR008778">
    <property type="entry name" value="Pirin_C_dom"/>
</dbReference>
<dbReference type="FunFam" id="2.60.120.10:FF:000055">
    <property type="entry name" value="pirin"/>
    <property type="match status" value="1"/>
</dbReference>
<dbReference type="SUPFAM" id="SSF51182">
    <property type="entry name" value="RmlC-like cupins"/>
    <property type="match status" value="1"/>
</dbReference>
<comment type="subcellular location">
    <subcellularLocation>
        <location evidence="1">Nucleus</location>
    </subcellularLocation>
</comment>
<sequence length="386" mass="42554">MSAMGRQPRSRSKSLNTSDSQLTSCQRLLVRSVLVTLLVAPSIIYLSKISGLESFFSFGGADGGDKNSRNTQSMVDSEDLATRIQSPLDPDRDKSPFVQPRMPVKTLLSVEQEEGDGAFVRRSIGRPELKQLDPFILLDHFAVAPPAGFPDHPHRGFETVTYMLEGSFTHQDFDGHKGTIGPGDLQWMTAGRGIVHSELPAKHGVQRGIQLWVNLPGKYKMLEPRYQELEHKSVATVETHGVKVSVIAGDSYGVRSPVYTITPIMFLDFSLEPGAVVHQEIPGYWNAFIYVLEGKVQVGSKTASPISSYNTVLLGPGKGLSVWNAENGVCRFLLIGGEPIGEPVVQYGPFVMNTQQEIRKAIQDFRKGHNGFEKAPFWHSSPVHID</sequence>
<dbReference type="Pfam" id="PF02678">
    <property type="entry name" value="Pirin"/>
    <property type="match status" value="1"/>
</dbReference>
<dbReference type="Proteomes" id="UP001605036">
    <property type="component" value="Unassembled WGS sequence"/>
</dbReference>
<name>A0ABD1ZQ66_9MARC</name>
<dbReference type="GO" id="GO:0005634">
    <property type="term" value="C:nucleus"/>
    <property type="evidence" value="ECO:0007669"/>
    <property type="project" value="UniProtKB-SubCell"/>
</dbReference>
<dbReference type="InterPro" id="IPR012093">
    <property type="entry name" value="Pirin"/>
</dbReference>
<reference evidence="8 9" key="1">
    <citation type="submission" date="2024-09" db="EMBL/GenBank/DDBJ databases">
        <title>Chromosome-scale assembly of Riccia fluitans.</title>
        <authorList>
            <person name="Paukszto L."/>
            <person name="Sawicki J."/>
            <person name="Karawczyk K."/>
            <person name="Piernik-Szablinska J."/>
            <person name="Szczecinska M."/>
            <person name="Mazdziarz M."/>
        </authorList>
    </citation>
    <scope>NUCLEOTIDE SEQUENCE [LARGE SCALE GENOMIC DNA]</scope>
    <source>
        <strain evidence="8">Rf_01</strain>
        <tissue evidence="8">Aerial parts of the thallus</tissue>
    </source>
</reference>
<evidence type="ECO:0000313" key="9">
    <source>
        <dbReference type="Proteomes" id="UP001605036"/>
    </source>
</evidence>
<evidence type="ECO:0000256" key="3">
    <source>
        <dbReference type="ARBA" id="ARBA00023242"/>
    </source>
</evidence>
<evidence type="ECO:0000259" key="7">
    <source>
        <dbReference type="Pfam" id="PF05726"/>
    </source>
</evidence>
<evidence type="ECO:0000313" key="8">
    <source>
        <dbReference type="EMBL" id="KAL2652896.1"/>
    </source>
</evidence>
<dbReference type="InterPro" id="IPR011051">
    <property type="entry name" value="RmlC_Cupin_sf"/>
</dbReference>
<dbReference type="Pfam" id="PF05726">
    <property type="entry name" value="Pirin_C"/>
    <property type="match status" value="1"/>
</dbReference>
<dbReference type="Gene3D" id="2.60.120.10">
    <property type="entry name" value="Jelly Rolls"/>
    <property type="match status" value="2"/>
</dbReference>
<feature type="domain" description="Pirin C-terminal" evidence="7">
    <location>
        <begin position="267"/>
        <end position="371"/>
    </location>
</feature>
<feature type="domain" description="Pirin N-terminal" evidence="6">
    <location>
        <begin position="120"/>
        <end position="213"/>
    </location>
</feature>
<keyword evidence="3" id="KW-0539">Nucleus</keyword>
<protein>
    <recommendedName>
        <fullName evidence="10">Pirin</fullName>
    </recommendedName>
</protein>
<evidence type="ECO:0008006" key="10">
    <source>
        <dbReference type="Google" id="ProtNLM"/>
    </source>
</evidence>
<evidence type="ECO:0000256" key="2">
    <source>
        <dbReference type="ARBA" id="ARBA00008416"/>
    </source>
</evidence>
<comment type="caution">
    <text evidence="8">The sequence shown here is derived from an EMBL/GenBank/DDBJ whole genome shotgun (WGS) entry which is preliminary data.</text>
</comment>
<gene>
    <name evidence="8" type="ORF">R1flu_021024</name>
</gene>
<dbReference type="PANTHER" id="PTHR13903">
    <property type="entry name" value="PIRIN-RELATED"/>
    <property type="match status" value="1"/>
</dbReference>
<keyword evidence="9" id="KW-1185">Reference proteome</keyword>
<feature type="region of interest" description="Disordered" evidence="5">
    <location>
        <begin position="61"/>
        <end position="99"/>
    </location>
</feature>
<dbReference type="PANTHER" id="PTHR13903:SF8">
    <property type="entry name" value="PIRIN"/>
    <property type="match status" value="1"/>
</dbReference>
<evidence type="ECO:0000256" key="1">
    <source>
        <dbReference type="ARBA" id="ARBA00004123"/>
    </source>
</evidence>
<dbReference type="EMBL" id="JBHFFA010000001">
    <property type="protein sequence ID" value="KAL2652896.1"/>
    <property type="molecule type" value="Genomic_DNA"/>
</dbReference>
<evidence type="ECO:0000256" key="4">
    <source>
        <dbReference type="RuleBase" id="RU003457"/>
    </source>
</evidence>
<dbReference type="AlphaFoldDB" id="A0ABD1ZQ66"/>
<evidence type="ECO:0000259" key="6">
    <source>
        <dbReference type="Pfam" id="PF02678"/>
    </source>
</evidence>
<accession>A0ABD1ZQ66</accession>